<protein>
    <submittedName>
        <fullName evidence="1">Helix-turn-helix domain-containing protein</fullName>
    </submittedName>
</protein>
<evidence type="ECO:0000313" key="1">
    <source>
        <dbReference type="EMBL" id="XCH26637.1"/>
    </source>
</evidence>
<dbReference type="RefSeq" id="WP_353721921.1">
    <property type="nucleotide sequence ID" value="NZ_CP159289.1"/>
</dbReference>
<organism evidence="1">
    <name type="scientific">Dyadobacter sp. 676</name>
    <dbReference type="NCBI Taxonomy" id="3088362"/>
    <lineage>
        <taxon>Bacteria</taxon>
        <taxon>Pseudomonadati</taxon>
        <taxon>Bacteroidota</taxon>
        <taxon>Cytophagia</taxon>
        <taxon>Cytophagales</taxon>
        <taxon>Spirosomataceae</taxon>
        <taxon>Dyadobacter</taxon>
    </lineage>
</organism>
<gene>
    <name evidence="1" type="ORF">ABV298_09665</name>
</gene>
<name>A0AAU8FRJ4_9BACT</name>
<reference evidence="1" key="1">
    <citation type="submission" date="2024-06" db="EMBL/GenBank/DDBJ databases">
        <title>Sequencing and assembly of the genome of Dyadobacter sp. strain 676, a symbiont of Cyamopsis tetragonoloba.</title>
        <authorList>
            <person name="Guro P."/>
            <person name="Sazanova A."/>
            <person name="Kuznetsova I."/>
            <person name="Belimov A."/>
            <person name="Safronova V."/>
        </authorList>
    </citation>
    <scope>NUCLEOTIDE SEQUENCE</scope>
    <source>
        <strain evidence="1">676</strain>
    </source>
</reference>
<proteinExistence type="predicted"/>
<dbReference type="InterPro" id="IPR009057">
    <property type="entry name" value="Homeodomain-like_sf"/>
</dbReference>
<dbReference type="AlphaFoldDB" id="A0AAU8FRJ4"/>
<accession>A0AAU8FRJ4</accession>
<sequence>MKQLKVRTAEMVYDTENVRTFDLRKDGGFLQFVPIGYGSEYQFLKLDSESIKKERRQQAMEMKASGKSNVDIAKELGVSEGAVRKWLKS</sequence>
<dbReference type="SUPFAM" id="SSF46689">
    <property type="entry name" value="Homeodomain-like"/>
    <property type="match status" value="1"/>
</dbReference>
<dbReference type="Pfam" id="PF13384">
    <property type="entry name" value="HTH_23"/>
    <property type="match status" value="1"/>
</dbReference>
<dbReference type="Gene3D" id="1.10.10.60">
    <property type="entry name" value="Homeodomain-like"/>
    <property type="match status" value="1"/>
</dbReference>
<dbReference type="EMBL" id="CP159289">
    <property type="protein sequence ID" value="XCH26637.1"/>
    <property type="molecule type" value="Genomic_DNA"/>
</dbReference>